<protein>
    <submittedName>
        <fullName evidence="6">ABC transporter ATP-binding protein</fullName>
    </submittedName>
</protein>
<dbReference type="GO" id="GO:0016020">
    <property type="term" value="C:membrane"/>
    <property type="evidence" value="ECO:0007669"/>
    <property type="project" value="InterPro"/>
</dbReference>
<accession>A0A0F5QDC6</accession>
<evidence type="ECO:0000256" key="1">
    <source>
        <dbReference type="ARBA" id="ARBA00005417"/>
    </source>
</evidence>
<keyword evidence="7" id="KW-1185">Reference proteome</keyword>
<keyword evidence="4 6" id="KW-0067">ATP-binding</keyword>
<evidence type="ECO:0000256" key="3">
    <source>
        <dbReference type="ARBA" id="ARBA00022741"/>
    </source>
</evidence>
<dbReference type="GO" id="GO:0140359">
    <property type="term" value="F:ABC-type transporter activity"/>
    <property type="evidence" value="ECO:0007669"/>
    <property type="project" value="InterPro"/>
</dbReference>
<dbReference type="InterPro" id="IPR003593">
    <property type="entry name" value="AAA+_ATPase"/>
</dbReference>
<dbReference type="Proteomes" id="UP000033411">
    <property type="component" value="Unassembled WGS sequence"/>
</dbReference>
<keyword evidence="2" id="KW-0813">Transport</keyword>
<dbReference type="EMBL" id="LANJ01000016">
    <property type="protein sequence ID" value="KKC38009.1"/>
    <property type="molecule type" value="Genomic_DNA"/>
</dbReference>
<dbReference type="RefSeq" id="WP_046139233.1">
    <property type="nucleotide sequence ID" value="NZ_LANJ01000016.1"/>
</dbReference>
<dbReference type="AlphaFoldDB" id="A0A0F5QDC6"/>
<dbReference type="OrthoDB" id="9778870at2"/>
<dbReference type="InterPro" id="IPR050683">
    <property type="entry name" value="Bact_Polysacc_Export_ATP-bd"/>
</dbReference>
<dbReference type="PANTHER" id="PTHR46743">
    <property type="entry name" value="TEICHOIC ACIDS EXPORT ATP-BINDING PROTEIN TAGH"/>
    <property type="match status" value="1"/>
</dbReference>
<dbReference type="InterPro" id="IPR015860">
    <property type="entry name" value="ABC_transpr_TagH-like"/>
</dbReference>
<reference evidence="6 7" key="1">
    <citation type="submission" date="2015-03" db="EMBL/GenBank/DDBJ databases">
        <authorList>
            <person name="Lepp D."/>
            <person name="Hassan Y.I."/>
            <person name="Li X.-Z."/>
            <person name="Zhou T."/>
        </authorList>
    </citation>
    <scope>NUCLEOTIDE SEQUENCE [LARGE SCALE GENOMIC DNA]</scope>
    <source>
        <strain evidence="6 7">E84</strain>
    </source>
</reference>
<dbReference type="GO" id="GO:0005524">
    <property type="term" value="F:ATP binding"/>
    <property type="evidence" value="ECO:0007669"/>
    <property type="project" value="UniProtKB-KW"/>
</dbReference>
<dbReference type="SUPFAM" id="SSF52540">
    <property type="entry name" value="P-loop containing nucleoside triphosphate hydrolases"/>
    <property type="match status" value="1"/>
</dbReference>
<sequence length="247" mass="27265">MSHIELENASVSFPVYNASSRSLKNRVLGLSTGGIINKQDDGLLVVRGLSNVTLKIAHGERIGLVGHNGAGKTTMLRLLSGIYKPTEGHSHIEGQCVSLINISLGIDPEATGWENIRLRAAMMGMSKSDLDRQIDAVAEFTGLGDFLNMPLRTYSTGMQLRLAFSISTAIRPEILIMDEWLSTGDEDFKKKADRRLKEIVDSTHILILASHSRELLQKNCTRIVWLDHGTIRADGPMEHILPEYFGS</sequence>
<dbReference type="CDD" id="cd03220">
    <property type="entry name" value="ABC_KpsT_Wzt"/>
    <property type="match status" value="1"/>
</dbReference>
<feature type="domain" description="ABC transporter" evidence="5">
    <location>
        <begin position="30"/>
        <end position="245"/>
    </location>
</feature>
<dbReference type="STRING" id="1293439.WH87_10260"/>
<evidence type="ECO:0000313" key="6">
    <source>
        <dbReference type="EMBL" id="KKC38009.1"/>
    </source>
</evidence>
<evidence type="ECO:0000256" key="2">
    <source>
        <dbReference type="ARBA" id="ARBA00022448"/>
    </source>
</evidence>
<dbReference type="GO" id="GO:0016887">
    <property type="term" value="F:ATP hydrolysis activity"/>
    <property type="evidence" value="ECO:0007669"/>
    <property type="project" value="InterPro"/>
</dbReference>
<dbReference type="PATRIC" id="fig|1293439.3.peg.1637"/>
<dbReference type="Pfam" id="PF00005">
    <property type="entry name" value="ABC_tran"/>
    <property type="match status" value="1"/>
</dbReference>
<keyword evidence="3" id="KW-0547">Nucleotide-binding</keyword>
<comment type="caution">
    <text evidence="6">The sequence shown here is derived from an EMBL/GenBank/DDBJ whole genome shotgun (WGS) entry which is preliminary data.</text>
</comment>
<dbReference type="InterPro" id="IPR027417">
    <property type="entry name" value="P-loop_NTPase"/>
</dbReference>
<name>A0A0F5QDC6_9HYPH</name>
<gene>
    <name evidence="6" type="ORF">WH87_10260</name>
</gene>
<evidence type="ECO:0000259" key="5">
    <source>
        <dbReference type="PROSITE" id="PS50893"/>
    </source>
</evidence>
<dbReference type="PROSITE" id="PS50893">
    <property type="entry name" value="ABC_TRANSPORTER_2"/>
    <property type="match status" value="1"/>
</dbReference>
<dbReference type="PANTHER" id="PTHR46743:SF2">
    <property type="entry name" value="TEICHOIC ACIDS EXPORT ATP-BINDING PROTEIN TAGH"/>
    <property type="match status" value="1"/>
</dbReference>
<comment type="similarity">
    <text evidence="1">Belongs to the ABC transporter superfamily.</text>
</comment>
<evidence type="ECO:0000256" key="4">
    <source>
        <dbReference type="ARBA" id="ARBA00022840"/>
    </source>
</evidence>
<dbReference type="Gene3D" id="3.40.50.300">
    <property type="entry name" value="P-loop containing nucleotide triphosphate hydrolases"/>
    <property type="match status" value="1"/>
</dbReference>
<dbReference type="SMART" id="SM00382">
    <property type="entry name" value="AAA"/>
    <property type="match status" value="1"/>
</dbReference>
<evidence type="ECO:0000313" key="7">
    <source>
        <dbReference type="Proteomes" id="UP000033411"/>
    </source>
</evidence>
<organism evidence="6 7">
    <name type="scientific">Devosia epidermidihirudinis</name>
    <dbReference type="NCBI Taxonomy" id="1293439"/>
    <lineage>
        <taxon>Bacteria</taxon>
        <taxon>Pseudomonadati</taxon>
        <taxon>Pseudomonadota</taxon>
        <taxon>Alphaproteobacteria</taxon>
        <taxon>Hyphomicrobiales</taxon>
        <taxon>Devosiaceae</taxon>
        <taxon>Devosia</taxon>
    </lineage>
</organism>
<dbReference type="InterPro" id="IPR003439">
    <property type="entry name" value="ABC_transporter-like_ATP-bd"/>
</dbReference>
<proteinExistence type="inferred from homology"/>